<accession>A0ABQ5I5X0</accession>
<protein>
    <recommendedName>
        <fullName evidence="3">RNA-directed DNA polymerase, eukaryota, reverse transcriptase zinc-binding domain protein</fullName>
    </recommendedName>
</protein>
<reference evidence="1" key="2">
    <citation type="submission" date="2022-01" db="EMBL/GenBank/DDBJ databases">
        <authorList>
            <person name="Yamashiro T."/>
            <person name="Shiraishi A."/>
            <person name="Satake H."/>
            <person name="Nakayama K."/>
        </authorList>
    </citation>
    <scope>NUCLEOTIDE SEQUENCE</scope>
</reference>
<evidence type="ECO:0008006" key="3">
    <source>
        <dbReference type="Google" id="ProtNLM"/>
    </source>
</evidence>
<evidence type="ECO:0000313" key="1">
    <source>
        <dbReference type="EMBL" id="GJT95055.1"/>
    </source>
</evidence>
<dbReference type="EMBL" id="BQNB010020352">
    <property type="protein sequence ID" value="GJT95055.1"/>
    <property type="molecule type" value="Genomic_DNA"/>
</dbReference>
<keyword evidence="2" id="KW-1185">Reference proteome</keyword>
<comment type="caution">
    <text evidence="1">The sequence shown here is derived from an EMBL/GenBank/DDBJ whole genome shotgun (WGS) entry which is preliminary data.</text>
</comment>
<name>A0ABQ5I5X0_9ASTR</name>
<dbReference type="Proteomes" id="UP001151760">
    <property type="component" value="Unassembled WGS sequence"/>
</dbReference>
<gene>
    <name evidence="1" type="ORF">Tco_1090573</name>
</gene>
<evidence type="ECO:0000313" key="2">
    <source>
        <dbReference type="Proteomes" id="UP001151760"/>
    </source>
</evidence>
<sequence length="156" mass="18395">MEVFSLILQREINREPLFQYHFGCKNLKVSHVCFADDLLVMCHGDATSEISVDKEDSWGWKNLLEIRDQIKDYVVYKIGDGNSTSLWFDNWSEIGPLFHYITYKDLYDEILTSCLKVSDMIREGEWKWPSEWHHKFPMITCLDVPAINTNIEDKIV</sequence>
<reference evidence="1" key="1">
    <citation type="journal article" date="2022" name="Int. J. Mol. Sci.">
        <title>Draft Genome of Tanacetum Coccineum: Genomic Comparison of Closely Related Tanacetum-Family Plants.</title>
        <authorList>
            <person name="Yamashiro T."/>
            <person name="Shiraishi A."/>
            <person name="Nakayama K."/>
            <person name="Satake H."/>
        </authorList>
    </citation>
    <scope>NUCLEOTIDE SEQUENCE</scope>
</reference>
<proteinExistence type="predicted"/>
<organism evidence="1 2">
    <name type="scientific">Tanacetum coccineum</name>
    <dbReference type="NCBI Taxonomy" id="301880"/>
    <lineage>
        <taxon>Eukaryota</taxon>
        <taxon>Viridiplantae</taxon>
        <taxon>Streptophyta</taxon>
        <taxon>Embryophyta</taxon>
        <taxon>Tracheophyta</taxon>
        <taxon>Spermatophyta</taxon>
        <taxon>Magnoliopsida</taxon>
        <taxon>eudicotyledons</taxon>
        <taxon>Gunneridae</taxon>
        <taxon>Pentapetalae</taxon>
        <taxon>asterids</taxon>
        <taxon>campanulids</taxon>
        <taxon>Asterales</taxon>
        <taxon>Asteraceae</taxon>
        <taxon>Asteroideae</taxon>
        <taxon>Anthemideae</taxon>
        <taxon>Anthemidinae</taxon>
        <taxon>Tanacetum</taxon>
    </lineage>
</organism>